<dbReference type="Proteomes" id="UP000276178">
    <property type="component" value="Unassembled WGS sequence"/>
</dbReference>
<organism evidence="3 4">
    <name type="scientific">Brevibacillus agri</name>
    <dbReference type="NCBI Taxonomy" id="51101"/>
    <lineage>
        <taxon>Bacteria</taxon>
        <taxon>Bacillati</taxon>
        <taxon>Bacillota</taxon>
        <taxon>Bacilli</taxon>
        <taxon>Bacillales</taxon>
        <taxon>Paenibacillaceae</taxon>
        <taxon>Brevibacillus</taxon>
    </lineage>
</organism>
<dbReference type="InterPro" id="IPR052920">
    <property type="entry name" value="DNA-binding_regulatory"/>
</dbReference>
<evidence type="ECO:0000313" key="4">
    <source>
        <dbReference type="Proteomes" id="UP000276178"/>
    </source>
</evidence>
<dbReference type="InterPro" id="IPR000073">
    <property type="entry name" value="AB_hydrolase_1"/>
</dbReference>
<evidence type="ECO:0000313" key="3">
    <source>
        <dbReference type="EMBL" id="RNB62163.1"/>
    </source>
</evidence>
<dbReference type="Pfam" id="PF00561">
    <property type="entry name" value="Abhydrolase_1"/>
    <property type="match status" value="1"/>
</dbReference>
<dbReference type="Gene3D" id="3.40.50.1820">
    <property type="entry name" value="alpha/beta hydrolase"/>
    <property type="match status" value="1"/>
</dbReference>
<keyword evidence="5" id="KW-1185">Reference proteome</keyword>
<reference evidence="3 4" key="1">
    <citation type="submission" date="2018-10" db="EMBL/GenBank/DDBJ databases">
        <title>Phylogenomics of Brevibacillus.</title>
        <authorList>
            <person name="Dunlap C."/>
        </authorList>
    </citation>
    <scope>NUCLEOTIDE SEQUENCE [LARGE SCALE GENOMIC DNA]</scope>
    <source>
        <strain evidence="3 4">NRRL NRS 1219</strain>
    </source>
</reference>
<dbReference type="EMBL" id="RHHN01000001">
    <property type="protein sequence ID" value="RNB62163.1"/>
    <property type="molecule type" value="Genomic_DNA"/>
</dbReference>
<evidence type="ECO:0000313" key="5">
    <source>
        <dbReference type="Proteomes" id="UP000317180"/>
    </source>
</evidence>
<keyword evidence="3" id="KW-0378">Hydrolase</keyword>
<dbReference type="Proteomes" id="UP000317180">
    <property type="component" value="Unassembled WGS sequence"/>
</dbReference>
<dbReference type="GO" id="GO:0016787">
    <property type="term" value="F:hydrolase activity"/>
    <property type="evidence" value="ECO:0007669"/>
    <property type="project" value="UniProtKB-KW"/>
</dbReference>
<evidence type="ECO:0000259" key="1">
    <source>
        <dbReference type="Pfam" id="PF00561"/>
    </source>
</evidence>
<dbReference type="OrthoDB" id="9776685at2"/>
<dbReference type="SUPFAM" id="SSF53474">
    <property type="entry name" value="alpha/beta-Hydrolases"/>
    <property type="match status" value="1"/>
</dbReference>
<dbReference type="RefSeq" id="WP_122952381.1">
    <property type="nucleotide sequence ID" value="NZ_BJOD01000026.1"/>
</dbReference>
<dbReference type="PANTHER" id="PTHR43358">
    <property type="entry name" value="ALPHA/BETA-HYDROLASE"/>
    <property type="match status" value="1"/>
</dbReference>
<dbReference type="InterPro" id="IPR029058">
    <property type="entry name" value="AB_hydrolase_fold"/>
</dbReference>
<protein>
    <submittedName>
        <fullName evidence="3">Alpha/beta fold hydrolase</fullName>
    </submittedName>
    <submittedName>
        <fullName evidence="2">Alpha/beta hydrolase</fullName>
    </submittedName>
</protein>
<proteinExistence type="predicted"/>
<evidence type="ECO:0000313" key="2">
    <source>
        <dbReference type="EMBL" id="GED26594.1"/>
    </source>
</evidence>
<feature type="domain" description="AB hydrolase-1" evidence="1">
    <location>
        <begin position="82"/>
        <end position="201"/>
    </location>
</feature>
<dbReference type="EMBL" id="BJOD01000026">
    <property type="protein sequence ID" value="GED26594.1"/>
    <property type="molecule type" value="Genomic_DNA"/>
</dbReference>
<accession>A0A3M8BFZ1</accession>
<dbReference type="AlphaFoldDB" id="A0A3M8BFZ1"/>
<gene>
    <name evidence="2" type="ORF">BAG01nite_26960</name>
    <name evidence="3" type="ORF">EB820_00325</name>
</gene>
<comment type="caution">
    <text evidence="3">The sequence shown here is derived from an EMBL/GenBank/DDBJ whole genome shotgun (WGS) entry which is preliminary data.</text>
</comment>
<dbReference type="GeneID" id="82810154"/>
<dbReference type="PANTHER" id="PTHR43358:SF4">
    <property type="entry name" value="ALPHA_BETA HYDROLASE FOLD-1 DOMAIN-CONTAINING PROTEIN"/>
    <property type="match status" value="1"/>
</dbReference>
<reference evidence="2 5" key="2">
    <citation type="submission" date="2019-06" db="EMBL/GenBank/DDBJ databases">
        <title>Whole genome shotgun sequence of Brevibacillus agri NBRC 15538.</title>
        <authorList>
            <person name="Hosoyama A."/>
            <person name="Uohara A."/>
            <person name="Ohji S."/>
            <person name="Ichikawa N."/>
        </authorList>
    </citation>
    <scope>NUCLEOTIDE SEQUENCE [LARGE SCALE GENOMIC DNA]</scope>
    <source>
        <strain evidence="2 5">NBRC 15538</strain>
    </source>
</reference>
<sequence length="316" mass="34437">MSTVLILAAGLLLLAVVAASAIALHVTWRLTHPVRKPIDMDPQDFGIEGAEAVVFPSREAGISLAGWYLSATQNGRTPNGRTVIFAHGYSQNRQEPHLPALALAAKLVHAGYDVFMFDFRNSGQSSPSLTTIGLREQQDLLGAIDFAEAKKPGQTIGLIGFSMGAATSLLVGGADPRIAAVVADSPFYSLREYLEENLPQWTGLPRFPFSWLILTLSPVLLRANPRHVKPYEIVSRAKKPIMFIHGTKDSTVPAENSKRLHALAQDEDSQIWLVPHAGHVRSFALLPDEYAERVIAFLEKGMRKAGKSVGAFALRK</sequence>
<name>A0A3M8BFZ1_9BACL</name>